<dbReference type="Proteomes" id="UP000789396">
    <property type="component" value="Unassembled WGS sequence"/>
</dbReference>
<dbReference type="InterPro" id="IPR003439">
    <property type="entry name" value="ABC_transporter-like_ATP-bd"/>
</dbReference>
<dbReference type="EMBL" id="CAJVPZ010003053">
    <property type="protein sequence ID" value="CAG8523871.1"/>
    <property type="molecule type" value="Genomic_DNA"/>
</dbReference>
<keyword evidence="3" id="KW-0547">Nucleotide-binding</keyword>
<name>A0A9N9FBU3_9GLOM</name>
<dbReference type="Gene3D" id="3.40.50.300">
    <property type="entry name" value="P-loop containing nucleotide triphosphate hydrolases"/>
    <property type="match status" value="2"/>
</dbReference>
<reference evidence="9" key="1">
    <citation type="submission" date="2021-06" db="EMBL/GenBank/DDBJ databases">
        <authorList>
            <person name="Kallberg Y."/>
            <person name="Tangrot J."/>
            <person name="Rosling A."/>
        </authorList>
    </citation>
    <scope>NUCLEOTIDE SEQUENCE</scope>
    <source>
        <strain evidence="9">IN212</strain>
    </source>
</reference>
<dbReference type="InterPro" id="IPR036640">
    <property type="entry name" value="ABC1_TM_sf"/>
</dbReference>
<evidence type="ECO:0000256" key="7">
    <source>
        <dbReference type="SAM" id="Phobius"/>
    </source>
</evidence>
<feature type="transmembrane region" description="Helical" evidence="7">
    <location>
        <begin position="35"/>
        <end position="56"/>
    </location>
</feature>
<dbReference type="PANTHER" id="PTHR43394:SF1">
    <property type="entry name" value="ATP-BINDING CASSETTE SUB-FAMILY B MEMBER 10, MITOCHONDRIAL"/>
    <property type="match status" value="1"/>
</dbReference>
<dbReference type="GO" id="GO:0090374">
    <property type="term" value="P:oligopeptide export from mitochondrion"/>
    <property type="evidence" value="ECO:0007669"/>
    <property type="project" value="TreeGrafter"/>
</dbReference>
<dbReference type="InterPro" id="IPR039421">
    <property type="entry name" value="Type_1_exporter"/>
</dbReference>
<evidence type="ECO:0000256" key="1">
    <source>
        <dbReference type="ARBA" id="ARBA00004141"/>
    </source>
</evidence>
<protein>
    <submittedName>
        <fullName evidence="9">9107_t:CDS:1</fullName>
    </submittedName>
</protein>
<sequence>MAVIYGKMIDYLTLIQNHNISEDEFSYQISKYSLYLIYIAISTFVATYIYMATWVYTGERYNSIEDMSEITTRIVNDTYLIQDGISEKASLSFQVKNKFSYLLFDFIDRITSAIINKFIAIFAKRSLDNYSLAEKIAEESIIRTTMAFGIQEKLSNIYDNYLVNAKNEGIKKSILQEVKLIRANTLFKVINAFFPVIIGAFSLANVAPDLQAFAIAVGNIGLVLPIDSASPNGEIPAHVEGHIQFKNVSFSYPSRPNVKVLDNILLDIKSGTSVAIVGASGSGKINNVAHGLIGSIYESMSDEEKYKMIKNACEISNADEFIVRLPNQYETMVGEGEILLPRGQKQHIAIARAIVKDSKILLLDEATSALGSISEKIVQNALNKTSKNRTELKIFVLKAEADI</sequence>
<dbReference type="GO" id="GO:0005743">
    <property type="term" value="C:mitochondrial inner membrane"/>
    <property type="evidence" value="ECO:0007669"/>
    <property type="project" value="TreeGrafter"/>
</dbReference>
<feature type="domain" description="AAA+ ATPase" evidence="8">
    <location>
        <begin position="270"/>
        <end position="400"/>
    </location>
</feature>
<keyword evidence="2 7" id="KW-0812">Transmembrane</keyword>
<evidence type="ECO:0000259" key="8">
    <source>
        <dbReference type="SMART" id="SM00382"/>
    </source>
</evidence>
<dbReference type="SUPFAM" id="SSF90123">
    <property type="entry name" value="ABC transporter transmembrane region"/>
    <property type="match status" value="1"/>
</dbReference>
<dbReference type="AlphaFoldDB" id="A0A9N9FBU3"/>
<evidence type="ECO:0000256" key="5">
    <source>
        <dbReference type="ARBA" id="ARBA00022989"/>
    </source>
</evidence>
<dbReference type="Gene3D" id="1.20.1560.10">
    <property type="entry name" value="ABC transporter type 1, transmembrane domain"/>
    <property type="match status" value="2"/>
</dbReference>
<keyword evidence="5 7" id="KW-1133">Transmembrane helix</keyword>
<dbReference type="InterPro" id="IPR027417">
    <property type="entry name" value="P-loop_NTPase"/>
</dbReference>
<accession>A0A9N9FBU3</accession>
<proteinExistence type="predicted"/>
<evidence type="ECO:0000256" key="2">
    <source>
        <dbReference type="ARBA" id="ARBA00022692"/>
    </source>
</evidence>
<evidence type="ECO:0000256" key="6">
    <source>
        <dbReference type="ARBA" id="ARBA00023136"/>
    </source>
</evidence>
<organism evidence="9 10">
    <name type="scientific">Racocetra fulgida</name>
    <dbReference type="NCBI Taxonomy" id="60492"/>
    <lineage>
        <taxon>Eukaryota</taxon>
        <taxon>Fungi</taxon>
        <taxon>Fungi incertae sedis</taxon>
        <taxon>Mucoromycota</taxon>
        <taxon>Glomeromycotina</taxon>
        <taxon>Glomeromycetes</taxon>
        <taxon>Diversisporales</taxon>
        <taxon>Gigasporaceae</taxon>
        <taxon>Racocetra</taxon>
    </lineage>
</organism>
<dbReference type="SUPFAM" id="SSF52540">
    <property type="entry name" value="P-loop containing nucleoside triphosphate hydrolases"/>
    <property type="match status" value="1"/>
</dbReference>
<dbReference type="PANTHER" id="PTHR43394">
    <property type="entry name" value="ATP-DEPENDENT PERMEASE MDL1, MITOCHONDRIAL"/>
    <property type="match status" value="1"/>
</dbReference>
<comment type="subcellular location">
    <subcellularLocation>
        <location evidence="1">Membrane</location>
        <topology evidence="1">Multi-pass membrane protein</topology>
    </subcellularLocation>
</comment>
<dbReference type="GO" id="GO:0016887">
    <property type="term" value="F:ATP hydrolysis activity"/>
    <property type="evidence" value="ECO:0007669"/>
    <property type="project" value="InterPro"/>
</dbReference>
<dbReference type="GO" id="GO:0005524">
    <property type="term" value="F:ATP binding"/>
    <property type="evidence" value="ECO:0007669"/>
    <property type="project" value="UniProtKB-KW"/>
</dbReference>
<gene>
    <name evidence="9" type="ORF">RFULGI_LOCUS3482</name>
</gene>
<dbReference type="SMART" id="SM00382">
    <property type="entry name" value="AAA"/>
    <property type="match status" value="1"/>
</dbReference>
<keyword evidence="6 7" id="KW-0472">Membrane</keyword>
<evidence type="ECO:0000256" key="4">
    <source>
        <dbReference type="ARBA" id="ARBA00022840"/>
    </source>
</evidence>
<keyword evidence="10" id="KW-1185">Reference proteome</keyword>
<dbReference type="InterPro" id="IPR003593">
    <property type="entry name" value="AAA+_ATPase"/>
</dbReference>
<evidence type="ECO:0000313" key="10">
    <source>
        <dbReference type="Proteomes" id="UP000789396"/>
    </source>
</evidence>
<evidence type="ECO:0000256" key="3">
    <source>
        <dbReference type="ARBA" id="ARBA00022741"/>
    </source>
</evidence>
<keyword evidence="4" id="KW-0067">ATP-binding</keyword>
<dbReference type="OrthoDB" id="6500128at2759"/>
<comment type="caution">
    <text evidence="9">The sequence shown here is derived from an EMBL/GenBank/DDBJ whole genome shotgun (WGS) entry which is preliminary data.</text>
</comment>
<dbReference type="GO" id="GO:0015421">
    <property type="term" value="F:ABC-type oligopeptide transporter activity"/>
    <property type="evidence" value="ECO:0007669"/>
    <property type="project" value="TreeGrafter"/>
</dbReference>
<evidence type="ECO:0000313" key="9">
    <source>
        <dbReference type="EMBL" id="CAG8523871.1"/>
    </source>
</evidence>
<dbReference type="Pfam" id="PF00005">
    <property type="entry name" value="ABC_tran"/>
    <property type="match status" value="1"/>
</dbReference>